<accession>Q5DCA3</accession>
<evidence type="ECO:0000313" key="1">
    <source>
        <dbReference type="EMBL" id="AAW26553.1"/>
    </source>
</evidence>
<organism evidence="1">
    <name type="scientific">Schistosoma japonicum</name>
    <name type="common">Blood fluke</name>
    <dbReference type="NCBI Taxonomy" id="6182"/>
    <lineage>
        <taxon>Eukaryota</taxon>
        <taxon>Metazoa</taxon>
        <taxon>Spiralia</taxon>
        <taxon>Lophotrochozoa</taxon>
        <taxon>Platyhelminthes</taxon>
        <taxon>Trematoda</taxon>
        <taxon>Digenea</taxon>
        <taxon>Strigeidida</taxon>
        <taxon>Schistosomatoidea</taxon>
        <taxon>Schistosomatidae</taxon>
        <taxon>Schistosoma</taxon>
    </lineage>
</organism>
<reference evidence="1" key="2">
    <citation type="journal article" date="2006" name="PLoS Pathog.">
        <title>New perspectives on host-parasite interplay by comparative transcriptomic and proteomic analyses of Schistosoma japonicum.</title>
        <authorList>
            <person name="Liu F."/>
            <person name="Lu J."/>
            <person name="Hu W."/>
            <person name="Wang S.Y."/>
            <person name="Cui S.J."/>
            <person name="Chi M."/>
            <person name="Yan Q."/>
            <person name="Wang X.R."/>
            <person name="Song H.D."/>
            <person name="Xu X.N."/>
            <person name="Wang J.J."/>
            <person name="Zhang X.L."/>
            <person name="Zhang X."/>
            <person name="Wang Z.Q."/>
            <person name="Xue C.L."/>
            <person name="Brindley P.J."/>
            <person name="McManus D.P."/>
            <person name="Yang P.Y."/>
            <person name="Feng Z."/>
            <person name="Chen Z."/>
            <person name="Han Z.G."/>
        </authorList>
    </citation>
    <scope>NUCLEOTIDE SEQUENCE</scope>
</reference>
<proteinExistence type="evidence at transcript level"/>
<reference evidence="1" key="1">
    <citation type="submission" date="2004-11" db="EMBL/GenBank/DDBJ databases">
        <title>The full-length cDNA sequences of Schistosoma japonicum genes.</title>
        <authorList>
            <person name="Han Z."/>
        </authorList>
    </citation>
    <scope>NUCLEOTIDE SEQUENCE</scope>
</reference>
<dbReference type="AlphaFoldDB" id="Q5DCA3"/>
<protein>
    <submittedName>
        <fullName evidence="1">SJCHGC05307 protein</fullName>
    </submittedName>
</protein>
<sequence>MQPDSVSPIKVSKTNFPDPATGIAIISNLIFSEAGQSNLAVSVISPDGSIRLNASISVTVKARQLSLSLHPVQSNSDDSMIKSIVNQNFSIQVNITDKQTGASVANINWRNLIWNFTGDICSNSRKPKDILTNSPSTLLYNSSTTNNGFIWTINGFQSSWVYAYCISAIAYSNDGTTRQSQYDLPLTKIRIQVNPQNYTEPSRNAKKQYRFKVSGSYANILPYIDEFTAAIQSELLTRFPNVLFDNITFSEGSIAVDLVASSDSITVVETALNSFTSALNDGNVAFSVGGVSYTATSDKKNAGYRSTNCMSSMIIVMFSLLIYQF</sequence>
<name>Q5DCA3_SCHJA</name>
<dbReference type="EMBL" id="AY814821">
    <property type="protein sequence ID" value="AAW26553.1"/>
    <property type="molecule type" value="mRNA"/>
</dbReference>